<dbReference type="PANTHER" id="PTHR43640:SF1">
    <property type="entry name" value="THIOREDOXIN-DEPENDENT PEROXIREDOXIN"/>
    <property type="match status" value="1"/>
</dbReference>
<dbReference type="Gene3D" id="3.40.30.10">
    <property type="entry name" value="Glutaredoxin"/>
    <property type="match status" value="1"/>
</dbReference>
<dbReference type="AlphaFoldDB" id="A0A1Y5SY38"/>
<dbReference type="GO" id="GO:0016209">
    <property type="term" value="F:antioxidant activity"/>
    <property type="evidence" value="ECO:0007669"/>
    <property type="project" value="InterPro"/>
</dbReference>
<evidence type="ECO:0000259" key="1">
    <source>
        <dbReference type="PROSITE" id="PS51352"/>
    </source>
</evidence>
<reference evidence="2 3" key="1">
    <citation type="submission" date="2017-03" db="EMBL/GenBank/DDBJ databases">
        <authorList>
            <person name="Afonso C.L."/>
            <person name="Miller P.J."/>
            <person name="Scott M.A."/>
            <person name="Spackman E."/>
            <person name="Goraichik I."/>
            <person name="Dimitrov K.M."/>
            <person name="Suarez D.L."/>
            <person name="Swayne D.E."/>
        </authorList>
    </citation>
    <scope>NUCLEOTIDE SEQUENCE [LARGE SCALE GENOMIC DNA]</scope>
    <source>
        <strain evidence="2 3">CECT 7691</strain>
    </source>
</reference>
<dbReference type="OrthoDB" id="9809746at2"/>
<dbReference type="GO" id="GO:0016491">
    <property type="term" value="F:oxidoreductase activity"/>
    <property type="evidence" value="ECO:0007669"/>
    <property type="project" value="InterPro"/>
</dbReference>
<proteinExistence type="predicted"/>
<feature type="domain" description="Thioredoxin" evidence="1">
    <location>
        <begin position="9"/>
        <end position="167"/>
    </location>
</feature>
<sequence length="184" mass="20624">MSLKQTSVVEAGWTARDFDLRGVDGKRYRLADVRGRNGTLVMFICNHCPYVLALLDDIVRDVAELAPLGIGAIAMMPNDTDAYPQDSFERMQLLSAERKFGFPYVIDETQDVARAYGAVCTPDFFGFGADLGLRYRGRLTEVRHLEPVPDARRELFEAMRMIAECGEGPAVQHPSMGCSIKWRD</sequence>
<accession>A0A1Y5SY38</accession>
<dbReference type="Pfam" id="PF00578">
    <property type="entry name" value="AhpC-TSA"/>
    <property type="match status" value="1"/>
</dbReference>
<dbReference type="RefSeq" id="WP_085883265.1">
    <property type="nucleotide sequence ID" value="NZ_FWFR01000001.1"/>
</dbReference>
<dbReference type="EMBL" id="FWFR01000001">
    <property type="protein sequence ID" value="SLN47787.1"/>
    <property type="molecule type" value="Genomic_DNA"/>
</dbReference>
<evidence type="ECO:0000313" key="2">
    <source>
        <dbReference type="EMBL" id="SLN47787.1"/>
    </source>
</evidence>
<gene>
    <name evidence="2" type="ORF">OCH7691_02064</name>
</gene>
<dbReference type="CDD" id="cd02969">
    <property type="entry name" value="PRX_like1"/>
    <property type="match status" value="1"/>
</dbReference>
<dbReference type="InterPro" id="IPR013766">
    <property type="entry name" value="Thioredoxin_domain"/>
</dbReference>
<dbReference type="InterPro" id="IPR047262">
    <property type="entry name" value="PRX-like1"/>
</dbReference>
<evidence type="ECO:0000313" key="3">
    <source>
        <dbReference type="Proteomes" id="UP000193200"/>
    </source>
</evidence>
<keyword evidence="3" id="KW-1185">Reference proteome</keyword>
<dbReference type="InParanoid" id="A0A1Y5SY38"/>
<protein>
    <submittedName>
        <fullName evidence="2">AhpC/TSA family protein</fullName>
    </submittedName>
</protein>
<dbReference type="Proteomes" id="UP000193200">
    <property type="component" value="Unassembled WGS sequence"/>
</dbReference>
<dbReference type="InterPro" id="IPR036249">
    <property type="entry name" value="Thioredoxin-like_sf"/>
</dbReference>
<name>A0A1Y5SY38_9PROT</name>
<dbReference type="SUPFAM" id="SSF52833">
    <property type="entry name" value="Thioredoxin-like"/>
    <property type="match status" value="1"/>
</dbReference>
<dbReference type="PROSITE" id="PS51352">
    <property type="entry name" value="THIOREDOXIN_2"/>
    <property type="match status" value="1"/>
</dbReference>
<organism evidence="2 3">
    <name type="scientific">Oceanibacterium hippocampi</name>
    <dbReference type="NCBI Taxonomy" id="745714"/>
    <lineage>
        <taxon>Bacteria</taxon>
        <taxon>Pseudomonadati</taxon>
        <taxon>Pseudomonadota</taxon>
        <taxon>Alphaproteobacteria</taxon>
        <taxon>Sneathiellales</taxon>
        <taxon>Sneathiellaceae</taxon>
        <taxon>Oceanibacterium</taxon>
    </lineage>
</organism>
<dbReference type="PANTHER" id="PTHR43640">
    <property type="entry name" value="OS07G0260300 PROTEIN"/>
    <property type="match status" value="1"/>
</dbReference>
<dbReference type="InterPro" id="IPR000866">
    <property type="entry name" value="AhpC/TSA"/>
</dbReference>